<evidence type="ECO:0000313" key="3">
    <source>
        <dbReference type="Proteomes" id="UP000429958"/>
    </source>
</evidence>
<keyword evidence="1" id="KW-0175">Coiled coil</keyword>
<comment type="caution">
    <text evidence="2">The sequence shown here is derived from an EMBL/GenBank/DDBJ whole genome shotgun (WGS) entry which is preliminary data.</text>
</comment>
<protein>
    <submittedName>
        <fullName evidence="2">Uncharacterized protein</fullName>
    </submittedName>
</protein>
<reference evidence="2 3" key="1">
    <citation type="submission" date="2019-08" db="EMBL/GenBank/DDBJ databases">
        <title>In-depth cultivation of the pig gut microbiome towards novel bacterial diversity and tailored functional studies.</title>
        <authorList>
            <person name="Wylensek D."/>
            <person name="Hitch T.C.A."/>
            <person name="Clavel T."/>
        </authorList>
    </citation>
    <scope>NUCLEOTIDE SEQUENCE [LARGE SCALE GENOMIC DNA]</scope>
    <source>
        <strain evidence="2 3">WCA-389-WT-23D1</strain>
    </source>
</reference>
<feature type="coiled-coil region" evidence="1">
    <location>
        <begin position="13"/>
        <end position="40"/>
    </location>
</feature>
<organism evidence="2 3">
    <name type="scientific">Clostridium porci</name>
    <dbReference type="NCBI Taxonomy" id="2605778"/>
    <lineage>
        <taxon>Bacteria</taxon>
        <taxon>Bacillati</taxon>
        <taxon>Bacillota</taxon>
        <taxon>Clostridia</taxon>
        <taxon>Eubacteriales</taxon>
        <taxon>Clostridiaceae</taxon>
        <taxon>Clostridium</taxon>
    </lineage>
</organism>
<dbReference type="RefSeq" id="WP_154474103.1">
    <property type="nucleotide sequence ID" value="NZ_VUMD01000054.1"/>
</dbReference>
<dbReference type="Proteomes" id="UP000429958">
    <property type="component" value="Unassembled WGS sequence"/>
</dbReference>
<name>A0A7X2NPS9_9CLOT</name>
<keyword evidence="3" id="KW-1185">Reference proteome</keyword>
<accession>A0A7X2NPS9</accession>
<evidence type="ECO:0000313" key="2">
    <source>
        <dbReference type="EMBL" id="MSS38744.1"/>
    </source>
</evidence>
<proteinExistence type="predicted"/>
<dbReference type="AlphaFoldDB" id="A0A7X2NPS9"/>
<evidence type="ECO:0000256" key="1">
    <source>
        <dbReference type="SAM" id="Coils"/>
    </source>
</evidence>
<dbReference type="EMBL" id="VUMD01000054">
    <property type="protein sequence ID" value="MSS38744.1"/>
    <property type="molecule type" value="Genomic_DNA"/>
</dbReference>
<sequence>MDKETIETIRTLLEPLQIELMNIKNQISNLDNRVANLEYETRKGIRELKQNDETIMTILEGRNLLPKAQ</sequence>
<gene>
    <name evidence="2" type="ORF">FYJ39_20175</name>
</gene>